<dbReference type="STRING" id="1246626.BleG1_2545"/>
<dbReference type="PROSITE" id="PS50801">
    <property type="entry name" value="STAS"/>
    <property type="match status" value="1"/>
</dbReference>
<evidence type="ECO:0000313" key="2">
    <source>
        <dbReference type="EMBL" id="AIC95112.1"/>
    </source>
</evidence>
<gene>
    <name evidence="2" type="ORF">BleG1_2545</name>
</gene>
<dbReference type="CDD" id="cd07041">
    <property type="entry name" value="STAS_RsbR_RsbS_like"/>
    <property type="match status" value="1"/>
</dbReference>
<dbReference type="AlphaFoldDB" id="A0A060LY69"/>
<dbReference type="PANTHER" id="PTHR33745">
    <property type="entry name" value="RSBT ANTAGONIST PROTEIN RSBS-RELATED"/>
    <property type="match status" value="1"/>
</dbReference>
<dbReference type="KEGG" id="ble:BleG1_2545"/>
<proteinExistence type="predicted"/>
<dbReference type="EMBL" id="CP003923">
    <property type="protein sequence ID" value="AIC95112.1"/>
    <property type="molecule type" value="Genomic_DNA"/>
</dbReference>
<reference evidence="2 3" key="1">
    <citation type="journal article" date="2014" name="Gene">
        <title>A comparative genomic analysis of the alkalitolerant soil bacterium Bacillus lehensis G1.</title>
        <authorList>
            <person name="Noor Y.M."/>
            <person name="Samsulrizal N.H."/>
            <person name="Jema'on N.A."/>
            <person name="Low K.O."/>
            <person name="Ramli A.N."/>
            <person name="Alias N.I."/>
            <person name="Damis S.I."/>
            <person name="Fuzi S.F."/>
            <person name="Isa M.N."/>
            <person name="Murad A.M."/>
            <person name="Raih M.F."/>
            <person name="Bakar F.D."/>
            <person name="Najimudin N."/>
            <person name="Mahadi N.M."/>
            <person name="Illias R.M."/>
        </authorList>
    </citation>
    <scope>NUCLEOTIDE SEQUENCE [LARGE SCALE GENOMIC DNA]</scope>
    <source>
        <strain evidence="2 3">G1</strain>
    </source>
</reference>
<dbReference type="SUPFAM" id="SSF52091">
    <property type="entry name" value="SpoIIaa-like"/>
    <property type="match status" value="1"/>
</dbReference>
<accession>A0A060LY69</accession>
<dbReference type="OrthoDB" id="2624594at2"/>
<evidence type="ECO:0000259" key="1">
    <source>
        <dbReference type="PROSITE" id="PS50801"/>
    </source>
</evidence>
<dbReference type="PANTHER" id="PTHR33745:SF8">
    <property type="entry name" value="BLUE-LIGHT PHOTORECEPTOR"/>
    <property type="match status" value="1"/>
</dbReference>
<dbReference type="PATRIC" id="fig|1246626.3.peg.2538"/>
<evidence type="ECO:0000313" key="3">
    <source>
        <dbReference type="Proteomes" id="UP000027142"/>
    </source>
</evidence>
<name>A0A060LY69_9BACI</name>
<organism evidence="2 3">
    <name type="scientific">Shouchella lehensis G1</name>
    <dbReference type="NCBI Taxonomy" id="1246626"/>
    <lineage>
        <taxon>Bacteria</taxon>
        <taxon>Bacillati</taxon>
        <taxon>Bacillota</taxon>
        <taxon>Bacilli</taxon>
        <taxon>Bacillales</taxon>
        <taxon>Bacillaceae</taxon>
        <taxon>Shouchella</taxon>
    </lineage>
</organism>
<dbReference type="Proteomes" id="UP000027142">
    <property type="component" value="Chromosome"/>
</dbReference>
<dbReference type="InterPro" id="IPR051932">
    <property type="entry name" value="Bact_StressResp_Reg"/>
</dbReference>
<sequence>MSAINRLPVPYFELDETYQILNRSIVAKQAFKQADSFIDLLDIGSVDKVTRFLGKQENGKIELNMDTIEAPYVLHTLFANWDEECFHIICIKQDGNLTELIEKVQKQSRRLAQTDFELLEKKEELEESLSMIKQLSAPFISISAELAFVPFFGDLDDHLIKQNQGVISKNVYEADYDYLFFDFSGVGTITNLGLRELLRLVQALQIMGIETRVIGLRPEHAQLLRGNDIQKRAEFNGSLAEMIRKHM</sequence>
<feature type="domain" description="STAS" evidence="1">
    <location>
        <begin position="136"/>
        <end position="225"/>
    </location>
</feature>
<keyword evidence="3" id="KW-1185">Reference proteome</keyword>
<dbReference type="RefSeq" id="WP_038481466.1">
    <property type="nucleotide sequence ID" value="NZ_CP003923.1"/>
</dbReference>
<dbReference type="InterPro" id="IPR002645">
    <property type="entry name" value="STAS_dom"/>
</dbReference>
<dbReference type="eggNOG" id="COG1366">
    <property type="taxonomic scope" value="Bacteria"/>
</dbReference>
<dbReference type="HOGENOM" id="CLU_096828_0_0_9"/>
<dbReference type="InterPro" id="IPR036513">
    <property type="entry name" value="STAS_dom_sf"/>
</dbReference>
<dbReference type="Gene3D" id="3.30.750.24">
    <property type="entry name" value="STAS domain"/>
    <property type="match status" value="1"/>
</dbReference>
<protein>
    <recommendedName>
        <fullName evidence="1">STAS domain-containing protein</fullName>
    </recommendedName>
</protein>